<dbReference type="InParanoid" id="A0A078A3X6"/>
<keyword evidence="1" id="KW-0175">Coiled coil</keyword>
<feature type="region of interest" description="Disordered" evidence="2">
    <location>
        <begin position="203"/>
        <end position="225"/>
    </location>
</feature>
<feature type="compositionally biased region" description="Polar residues" evidence="2">
    <location>
        <begin position="288"/>
        <end position="314"/>
    </location>
</feature>
<evidence type="ECO:0000256" key="1">
    <source>
        <dbReference type="SAM" id="Coils"/>
    </source>
</evidence>
<proteinExistence type="predicted"/>
<feature type="compositionally biased region" description="Polar residues" evidence="2">
    <location>
        <begin position="510"/>
        <end position="519"/>
    </location>
</feature>
<evidence type="ECO:0000313" key="4">
    <source>
        <dbReference type="Proteomes" id="UP000039865"/>
    </source>
</evidence>
<reference evidence="3 4" key="1">
    <citation type="submission" date="2014-06" db="EMBL/GenBank/DDBJ databases">
        <authorList>
            <person name="Swart Estienne"/>
        </authorList>
    </citation>
    <scope>NUCLEOTIDE SEQUENCE [LARGE SCALE GENOMIC DNA]</scope>
    <source>
        <strain evidence="3 4">130c</strain>
    </source>
</reference>
<accession>A0A078A3X6</accession>
<keyword evidence="4" id="KW-1185">Reference proteome</keyword>
<feature type="compositionally biased region" description="Basic and acidic residues" evidence="2">
    <location>
        <begin position="431"/>
        <end position="441"/>
    </location>
</feature>
<evidence type="ECO:0000256" key="2">
    <source>
        <dbReference type="SAM" id="MobiDB-lite"/>
    </source>
</evidence>
<sequence length="578" mass="67320">MSPRKNSNVTKSYKIKVLLKISSIILPPNIFVNNQIDAKKKQKRILIHKDWDVQCLLKKRLFEIQKTQLQRQILDIESSKQSFLPNFSVFGQNNRTLPSSRKDYKNNDFIQISLLKDFQSGFHSISQGDSQAFDSLSNEEGQQRQTDSVENINQDDIQSSNNQEDFIKDVQTILYQRIQDIREKESLDKKFDEEMQMIIQDAPQIDGNQQDDSIPMSLQRSQQDVEQIDGAQQNILLPSPPIGHGIDNSLNQNELRKLRSQQKPYDASNPSQQDLLDLLEKRTRTSNIYQQNQEPRCQNENQEMTNQSQLSNPESNHKPANGMHSPPNKLSQASINIDELQDQYQEWLQNMNQTTYLQYITWFNVNVKQINVNQEIENFFPPEHDFTIKLPEGANVVDRLRETAGRRIAQIEKLKEIKEQDQRDNSPTFLQEKESKKKEQEFTGLSNRVGDQIAKRPDQKAKKDVMEQLLGNQQQKVTVDFYRNPGLCQRFRDVKRMNREKSAESDNVRDNTVSGNTSANKKRLRPDSLVEQNRQYDKDRSYKKIRPNNEPAQDHALSSAEDKPKKQSNSSKVKRQFQ</sequence>
<dbReference type="AlphaFoldDB" id="A0A078A3X6"/>
<feature type="region of interest" description="Disordered" evidence="2">
    <location>
        <begin position="493"/>
        <end position="578"/>
    </location>
</feature>
<gene>
    <name evidence="3" type="primary">Contig14322.g15257</name>
    <name evidence="3" type="ORF">STYLEM_4449</name>
</gene>
<name>A0A078A3X6_STYLE</name>
<organism evidence="3 4">
    <name type="scientific">Stylonychia lemnae</name>
    <name type="common">Ciliate</name>
    <dbReference type="NCBI Taxonomy" id="5949"/>
    <lineage>
        <taxon>Eukaryota</taxon>
        <taxon>Sar</taxon>
        <taxon>Alveolata</taxon>
        <taxon>Ciliophora</taxon>
        <taxon>Intramacronucleata</taxon>
        <taxon>Spirotrichea</taxon>
        <taxon>Stichotrichia</taxon>
        <taxon>Sporadotrichida</taxon>
        <taxon>Oxytrichidae</taxon>
        <taxon>Stylonychinae</taxon>
        <taxon>Stylonychia</taxon>
    </lineage>
</organism>
<evidence type="ECO:0000313" key="3">
    <source>
        <dbReference type="EMBL" id="CDW75459.1"/>
    </source>
</evidence>
<feature type="region of interest" description="Disordered" evidence="2">
    <location>
        <begin position="288"/>
        <end position="330"/>
    </location>
</feature>
<feature type="region of interest" description="Disordered" evidence="2">
    <location>
        <begin position="418"/>
        <end position="460"/>
    </location>
</feature>
<dbReference type="EMBL" id="CCKQ01004310">
    <property type="protein sequence ID" value="CDW75459.1"/>
    <property type="molecule type" value="Genomic_DNA"/>
</dbReference>
<dbReference type="Proteomes" id="UP000039865">
    <property type="component" value="Unassembled WGS sequence"/>
</dbReference>
<feature type="region of interest" description="Disordered" evidence="2">
    <location>
        <begin position="129"/>
        <end position="149"/>
    </location>
</feature>
<feature type="coiled-coil region" evidence="1">
    <location>
        <begin position="330"/>
        <end position="357"/>
    </location>
</feature>
<feature type="compositionally biased region" description="Polar residues" evidence="2">
    <location>
        <begin position="206"/>
        <end position="225"/>
    </location>
</feature>
<protein>
    <submittedName>
        <fullName evidence="3">Uncharacterized protein</fullName>
    </submittedName>
</protein>
<feature type="compositionally biased region" description="Basic and acidic residues" evidence="2">
    <location>
        <begin position="493"/>
        <end position="509"/>
    </location>
</feature>